<feature type="domain" description="G-protein coupled receptors family 1 profile" evidence="28">
    <location>
        <begin position="1888"/>
        <end position="2124"/>
    </location>
</feature>
<evidence type="ECO:0000256" key="2">
    <source>
        <dbReference type="ARBA" id="ARBA00004604"/>
    </source>
</evidence>
<proteinExistence type="inferred from homology"/>
<dbReference type="InterPro" id="IPR015919">
    <property type="entry name" value="Cadherin-like_sf"/>
</dbReference>
<dbReference type="PROSITE" id="PS00444">
    <property type="entry name" value="POLYPRENYL_SYNTHASE_2"/>
    <property type="match status" value="1"/>
</dbReference>
<dbReference type="InterPro" id="IPR002126">
    <property type="entry name" value="Cadherin-like_dom"/>
</dbReference>
<feature type="region of interest" description="Disordered" evidence="24">
    <location>
        <begin position="1423"/>
        <end position="1452"/>
    </location>
</feature>
<keyword evidence="14 25" id="KW-1133">Transmembrane helix</keyword>
<dbReference type="GO" id="GO:0007156">
    <property type="term" value="P:homophilic cell adhesion via plasma membrane adhesion molecules"/>
    <property type="evidence" value="ECO:0007669"/>
    <property type="project" value="InterPro"/>
</dbReference>
<dbReference type="InterPro" id="IPR017452">
    <property type="entry name" value="GPCR_Rhodpsn_7TM"/>
</dbReference>
<dbReference type="SUPFAM" id="SSF48576">
    <property type="entry name" value="Terpenoid synthases"/>
    <property type="match status" value="1"/>
</dbReference>
<dbReference type="CDD" id="cd00192">
    <property type="entry name" value="PTKc"/>
    <property type="match status" value="1"/>
</dbReference>
<keyword evidence="18" id="KW-0539">Nucleus</keyword>
<dbReference type="InterPro" id="IPR001245">
    <property type="entry name" value="Ser-Thr/Tyr_kinase_cat_dom"/>
</dbReference>
<dbReference type="EMBL" id="JABDTM020024118">
    <property type="protein sequence ID" value="KAH0814610.1"/>
    <property type="molecule type" value="Genomic_DNA"/>
</dbReference>
<feature type="region of interest" description="Disordered" evidence="24">
    <location>
        <begin position="1280"/>
        <end position="1339"/>
    </location>
</feature>
<feature type="transmembrane region" description="Helical" evidence="25">
    <location>
        <begin position="1394"/>
        <end position="1414"/>
    </location>
</feature>
<dbReference type="InterPro" id="IPR008949">
    <property type="entry name" value="Isoprenoid_synthase_dom_sf"/>
</dbReference>
<feature type="region of interest" description="Disordered" evidence="24">
    <location>
        <begin position="3127"/>
        <end position="3162"/>
    </location>
</feature>
<dbReference type="PROSITE" id="PS50262">
    <property type="entry name" value="G_PROTEIN_RECEP_F1_2"/>
    <property type="match status" value="1"/>
</dbReference>
<dbReference type="GO" id="GO:0003723">
    <property type="term" value="F:RNA binding"/>
    <property type="evidence" value="ECO:0007669"/>
    <property type="project" value="InterPro"/>
</dbReference>
<comment type="catalytic activity">
    <reaction evidence="19">
        <text>L-tyrosyl-[protein] + ATP = O-phospho-L-tyrosyl-[protein] + ADP + H(+)</text>
        <dbReference type="Rhea" id="RHEA:10596"/>
        <dbReference type="Rhea" id="RHEA-COMP:10136"/>
        <dbReference type="Rhea" id="RHEA-COMP:20101"/>
        <dbReference type="ChEBI" id="CHEBI:15378"/>
        <dbReference type="ChEBI" id="CHEBI:30616"/>
        <dbReference type="ChEBI" id="CHEBI:46858"/>
        <dbReference type="ChEBI" id="CHEBI:61978"/>
        <dbReference type="ChEBI" id="CHEBI:456216"/>
        <dbReference type="EC" id="2.7.10.1"/>
    </reaction>
</comment>
<keyword evidence="9 26" id="KW-0732">Signal</keyword>
<reference evidence="31" key="1">
    <citation type="journal article" date="2020" name="J Insects Food Feed">
        <title>The yellow mealworm (Tenebrio molitor) genome: a resource for the emerging insects as food and feed industry.</title>
        <authorList>
            <person name="Eriksson T."/>
            <person name="Andere A."/>
            <person name="Kelstrup H."/>
            <person name="Emery V."/>
            <person name="Picard C."/>
        </authorList>
    </citation>
    <scope>NUCLEOTIDE SEQUENCE</scope>
    <source>
        <strain evidence="31">Stoneville</strain>
        <tissue evidence="31">Whole head</tissue>
    </source>
</reference>
<keyword evidence="13" id="KW-0460">Magnesium</keyword>
<dbReference type="Pfam" id="PF07714">
    <property type="entry name" value="PK_Tyr_Ser-Thr"/>
    <property type="match status" value="1"/>
</dbReference>
<feature type="compositionally biased region" description="Acidic residues" evidence="24">
    <location>
        <begin position="489"/>
        <end position="555"/>
    </location>
</feature>
<feature type="compositionally biased region" description="Polar residues" evidence="24">
    <location>
        <begin position="1329"/>
        <end position="1338"/>
    </location>
</feature>
<feature type="compositionally biased region" description="Polar residues" evidence="24">
    <location>
        <begin position="3151"/>
        <end position="3161"/>
    </location>
</feature>
<evidence type="ECO:0000256" key="21">
    <source>
        <dbReference type="PROSITE-ProRule" id="PRU10141"/>
    </source>
</evidence>
<feature type="compositionally biased region" description="Polar residues" evidence="24">
    <location>
        <begin position="1280"/>
        <end position="1290"/>
    </location>
</feature>
<dbReference type="InterPro" id="IPR008266">
    <property type="entry name" value="Tyr_kinase_AS"/>
</dbReference>
<dbReference type="GO" id="GO:0004659">
    <property type="term" value="F:prenyltransferase activity"/>
    <property type="evidence" value="ECO:0007669"/>
    <property type="project" value="InterPro"/>
</dbReference>
<feature type="domain" description="Protein kinase" evidence="27">
    <location>
        <begin position="1494"/>
        <end position="1769"/>
    </location>
</feature>
<dbReference type="InterPro" id="IPR000092">
    <property type="entry name" value="Polyprenyl_synt"/>
</dbReference>
<keyword evidence="15 25" id="KW-0472">Membrane</keyword>
<dbReference type="FunFam" id="1.25.40.180:FF:000032">
    <property type="entry name" value="Nucleolar MIF4G domain-containing protein 1"/>
    <property type="match status" value="1"/>
</dbReference>
<accession>A0A8J6LB32</accession>
<dbReference type="InterPro" id="IPR017441">
    <property type="entry name" value="Protein_kinase_ATP_BS"/>
</dbReference>
<feature type="compositionally biased region" description="Polar residues" evidence="24">
    <location>
        <begin position="556"/>
        <end position="568"/>
    </location>
</feature>
<evidence type="ECO:0000256" key="19">
    <source>
        <dbReference type="ARBA" id="ARBA00051243"/>
    </source>
</evidence>
<feature type="compositionally biased region" description="Acidic residues" evidence="24">
    <location>
        <begin position="73"/>
        <end position="99"/>
    </location>
</feature>
<dbReference type="InterPro" id="IPR050781">
    <property type="entry name" value="CWC22_splicing_factor"/>
</dbReference>
<dbReference type="PROSITE" id="PS00109">
    <property type="entry name" value="PROTEIN_KINASE_TYR"/>
    <property type="match status" value="1"/>
</dbReference>
<dbReference type="GO" id="GO:0005509">
    <property type="term" value="F:calcium ion binding"/>
    <property type="evidence" value="ECO:0007669"/>
    <property type="project" value="UniProtKB-UniRule"/>
</dbReference>
<dbReference type="FunFam" id="1.10.510.10:FF:000190">
    <property type="entry name" value="Proto-oncogene tyrosine-protein kinase receptor Ret"/>
    <property type="match status" value="1"/>
</dbReference>
<comment type="caution">
    <text evidence="31">The sequence shown here is derived from an EMBL/GenBank/DDBJ whole genome shotgun (WGS) entry which is preliminary data.</text>
</comment>
<dbReference type="PRINTS" id="PR00237">
    <property type="entry name" value="GPCRRHODOPSN"/>
</dbReference>
<feature type="region of interest" description="Disordered" evidence="24">
    <location>
        <begin position="73"/>
        <end position="122"/>
    </location>
</feature>
<dbReference type="GO" id="GO:0008299">
    <property type="term" value="P:isoprenoid biosynthetic process"/>
    <property type="evidence" value="ECO:0007669"/>
    <property type="project" value="InterPro"/>
</dbReference>
<dbReference type="PROSITE" id="PS50011">
    <property type="entry name" value="PROTEIN_KINASE_DOM"/>
    <property type="match status" value="1"/>
</dbReference>
<keyword evidence="22" id="KW-0675">Receptor</keyword>
<dbReference type="InterPro" id="IPR003891">
    <property type="entry name" value="Initiation_fac_eIF4g_MI"/>
</dbReference>
<evidence type="ECO:0000256" key="7">
    <source>
        <dbReference type="ARBA" id="ARBA00022692"/>
    </source>
</evidence>
<dbReference type="SUPFAM" id="SSF49313">
    <property type="entry name" value="Cadherin-like"/>
    <property type="match status" value="1"/>
</dbReference>
<feature type="compositionally biased region" description="Basic and acidic residues" evidence="24">
    <location>
        <begin position="436"/>
        <end position="446"/>
    </location>
</feature>
<keyword evidence="10 21" id="KW-0547">Nucleotide-binding</keyword>
<dbReference type="GO" id="GO:0042811">
    <property type="term" value="P:pheromone biosynthetic process"/>
    <property type="evidence" value="ECO:0007669"/>
    <property type="project" value="UniProtKB-ARBA"/>
</dbReference>
<evidence type="ECO:0000256" key="4">
    <source>
        <dbReference type="ARBA" id="ARBA00010663"/>
    </source>
</evidence>
<dbReference type="PROSITE" id="PS00723">
    <property type="entry name" value="POLYPRENYL_SYNTHASE_1"/>
    <property type="match status" value="1"/>
</dbReference>
<dbReference type="GO" id="GO:0004930">
    <property type="term" value="F:G protein-coupled receptor activity"/>
    <property type="evidence" value="ECO:0007669"/>
    <property type="project" value="UniProtKB-KW"/>
</dbReference>
<evidence type="ECO:0000256" key="8">
    <source>
        <dbReference type="ARBA" id="ARBA00022723"/>
    </source>
</evidence>
<dbReference type="CDD" id="cd11304">
    <property type="entry name" value="Cadherin_repeat"/>
    <property type="match status" value="1"/>
</dbReference>
<comment type="subcellular location">
    <subcellularLocation>
        <location evidence="1">Membrane</location>
        <topology evidence="1">Single-pass type I membrane protein</topology>
    </subcellularLocation>
    <subcellularLocation>
        <location evidence="2">Nucleus</location>
        <location evidence="2">Nucleolus</location>
    </subcellularLocation>
</comment>
<keyword evidence="22" id="KW-0807">Transducer</keyword>
<feature type="compositionally biased region" description="Acidic residues" evidence="24">
    <location>
        <begin position="447"/>
        <end position="465"/>
    </location>
</feature>
<dbReference type="Gene3D" id="3.30.200.20">
    <property type="entry name" value="Phosphorylase Kinase, domain 1"/>
    <property type="match status" value="1"/>
</dbReference>
<feature type="transmembrane region" description="Helical" evidence="25">
    <location>
        <begin position="1909"/>
        <end position="1933"/>
    </location>
</feature>
<dbReference type="FunFam" id="3.30.200.20:FF:000678">
    <property type="entry name" value="Tyrosine kinase receptor"/>
    <property type="match status" value="1"/>
</dbReference>
<feature type="region of interest" description="Disordered" evidence="24">
    <location>
        <begin position="431"/>
        <end position="590"/>
    </location>
</feature>
<feature type="transmembrane region" description="Helical" evidence="25">
    <location>
        <begin position="2104"/>
        <end position="2126"/>
    </location>
</feature>
<dbReference type="SMART" id="SM00219">
    <property type="entry name" value="TyrKc"/>
    <property type="match status" value="1"/>
</dbReference>
<evidence type="ECO:0000259" key="28">
    <source>
        <dbReference type="PROSITE" id="PS50262"/>
    </source>
</evidence>
<feature type="compositionally biased region" description="Acidic residues" evidence="24">
    <location>
        <begin position="570"/>
        <end position="581"/>
    </location>
</feature>
<dbReference type="PANTHER" id="PTHR18034:SF4">
    <property type="entry name" value="NUCLEOLAR MIF4G DOMAIN-CONTAINING PROTEIN 1"/>
    <property type="match status" value="1"/>
</dbReference>
<gene>
    <name evidence="31" type="ORF">GEV33_008181</name>
</gene>
<dbReference type="InterPro" id="IPR003890">
    <property type="entry name" value="MIF4G-like_typ-3"/>
</dbReference>
<evidence type="ECO:0000313" key="32">
    <source>
        <dbReference type="Proteomes" id="UP000719412"/>
    </source>
</evidence>
<dbReference type="Proteomes" id="UP000719412">
    <property type="component" value="Unassembled WGS sequence"/>
</dbReference>
<dbReference type="SUPFAM" id="SSF81321">
    <property type="entry name" value="Family A G protein-coupled receptor-like"/>
    <property type="match status" value="1"/>
</dbReference>
<evidence type="ECO:0000256" key="14">
    <source>
        <dbReference type="ARBA" id="ARBA00022989"/>
    </source>
</evidence>
<dbReference type="InterPro" id="IPR016024">
    <property type="entry name" value="ARM-type_fold"/>
</dbReference>
<dbReference type="SUPFAM" id="SSF48371">
    <property type="entry name" value="ARM repeat"/>
    <property type="match status" value="1"/>
</dbReference>
<dbReference type="EC" id="2.7.10.1" evidence="5"/>
<dbReference type="InterPro" id="IPR000276">
    <property type="entry name" value="GPCR_Rhodpsn"/>
</dbReference>
<dbReference type="Pfam" id="PF00001">
    <property type="entry name" value="7tm_1"/>
    <property type="match status" value="1"/>
</dbReference>
<dbReference type="CDD" id="cd15390">
    <property type="entry name" value="7tmA_TACR"/>
    <property type="match status" value="1"/>
</dbReference>
<keyword evidence="23" id="KW-0175">Coiled coil</keyword>
<dbReference type="GO" id="GO:0004714">
    <property type="term" value="F:transmembrane receptor protein tyrosine kinase activity"/>
    <property type="evidence" value="ECO:0007669"/>
    <property type="project" value="UniProtKB-EC"/>
</dbReference>
<keyword evidence="6" id="KW-0808">Transferase</keyword>
<evidence type="ECO:0000256" key="25">
    <source>
        <dbReference type="SAM" id="Phobius"/>
    </source>
</evidence>
<feature type="compositionally biased region" description="Basic and acidic residues" evidence="24">
    <location>
        <begin position="258"/>
        <end position="270"/>
    </location>
</feature>
<dbReference type="InterPro" id="IPR033749">
    <property type="entry name" value="Polyprenyl_synt_CS"/>
</dbReference>
<evidence type="ECO:0000256" key="20">
    <source>
        <dbReference type="PROSITE-ProRule" id="PRU00043"/>
    </source>
</evidence>
<dbReference type="PROSITE" id="PS50268">
    <property type="entry name" value="CADHERIN_2"/>
    <property type="match status" value="1"/>
</dbReference>
<keyword evidence="22" id="KW-0297">G-protein coupled receptor</keyword>
<evidence type="ECO:0000313" key="31">
    <source>
        <dbReference type="EMBL" id="KAH0814610.1"/>
    </source>
</evidence>
<feature type="region of interest" description="Disordered" evidence="24">
    <location>
        <begin position="236"/>
        <end position="270"/>
    </location>
</feature>
<dbReference type="Pfam" id="PF00348">
    <property type="entry name" value="polyprenyl_synt"/>
    <property type="match status" value="1"/>
</dbReference>
<dbReference type="SMART" id="SM00543">
    <property type="entry name" value="MIF4G"/>
    <property type="match status" value="1"/>
</dbReference>
<feature type="compositionally biased region" description="Polar residues" evidence="24">
    <location>
        <begin position="100"/>
        <end position="119"/>
    </location>
</feature>
<feature type="binding site" evidence="21">
    <location>
        <position position="1528"/>
    </location>
    <ligand>
        <name>ATP</name>
        <dbReference type="ChEBI" id="CHEBI:30616"/>
    </ligand>
</feature>
<feature type="compositionally biased region" description="Polar residues" evidence="24">
    <location>
        <begin position="2857"/>
        <end position="2869"/>
    </location>
</feature>
<evidence type="ECO:0000256" key="9">
    <source>
        <dbReference type="ARBA" id="ARBA00022729"/>
    </source>
</evidence>
<dbReference type="CDD" id="cd00685">
    <property type="entry name" value="Trans_IPPS_HT"/>
    <property type="match status" value="1"/>
</dbReference>
<name>A0A8J6LB32_TENMO</name>
<evidence type="ECO:0000256" key="1">
    <source>
        <dbReference type="ARBA" id="ARBA00004479"/>
    </source>
</evidence>
<keyword evidence="12 21" id="KW-0067">ATP-binding</keyword>
<feature type="compositionally biased region" description="Pro residues" evidence="24">
    <location>
        <begin position="1306"/>
        <end position="1326"/>
    </location>
</feature>
<dbReference type="SFLD" id="SFLDS00005">
    <property type="entry name" value="Isoprenoid_Synthase_Type_I"/>
    <property type="match status" value="1"/>
</dbReference>
<feature type="domain" description="Cadherin" evidence="29">
    <location>
        <begin position="1184"/>
        <end position="1284"/>
    </location>
</feature>
<feature type="compositionally biased region" description="Polar residues" evidence="24">
    <location>
        <begin position="2718"/>
        <end position="2737"/>
    </location>
</feature>
<evidence type="ECO:0000256" key="26">
    <source>
        <dbReference type="SAM" id="SignalP"/>
    </source>
</evidence>
<dbReference type="Pfam" id="PF02854">
    <property type="entry name" value="MIF4G"/>
    <property type="match status" value="1"/>
</dbReference>
<dbReference type="InterPro" id="IPR011009">
    <property type="entry name" value="Kinase-like_dom_sf"/>
</dbReference>
<keyword evidence="7 22" id="KW-0812">Transmembrane</keyword>
<evidence type="ECO:0000256" key="24">
    <source>
        <dbReference type="SAM" id="MobiDB-lite"/>
    </source>
</evidence>
<dbReference type="Gene3D" id="1.10.510.10">
    <property type="entry name" value="Transferase(Phosphotransferase) domain 1"/>
    <property type="match status" value="1"/>
</dbReference>
<dbReference type="PROSITE" id="PS00237">
    <property type="entry name" value="G_PROTEIN_RECEP_F1_1"/>
    <property type="match status" value="1"/>
</dbReference>
<dbReference type="SUPFAM" id="SSF56112">
    <property type="entry name" value="Protein kinase-like (PK-like)"/>
    <property type="match status" value="1"/>
</dbReference>
<evidence type="ECO:0000256" key="15">
    <source>
        <dbReference type="ARBA" id="ARBA00023136"/>
    </source>
</evidence>
<dbReference type="PRINTS" id="PR00109">
    <property type="entry name" value="TYRKINASE"/>
</dbReference>
<dbReference type="InterPro" id="IPR000719">
    <property type="entry name" value="Prot_kinase_dom"/>
</dbReference>
<feature type="region of interest" description="Disordered" evidence="24">
    <location>
        <begin position="2655"/>
        <end position="2744"/>
    </location>
</feature>
<feature type="chain" id="PRO_5035197993" description="receptor protein-tyrosine kinase" evidence="26">
    <location>
        <begin position="22"/>
        <end position="3319"/>
    </location>
</feature>
<evidence type="ECO:0000256" key="11">
    <source>
        <dbReference type="ARBA" id="ARBA00022777"/>
    </source>
</evidence>
<dbReference type="Gene3D" id="1.25.40.180">
    <property type="match status" value="1"/>
</dbReference>
<dbReference type="Gene3D" id="1.20.1070.10">
    <property type="entry name" value="Rhodopsin 7-helix transmembrane proteins"/>
    <property type="match status" value="1"/>
</dbReference>
<protein>
    <recommendedName>
        <fullName evidence="5">receptor protein-tyrosine kinase</fullName>
        <ecNumber evidence="5">2.7.10.1</ecNumber>
    </recommendedName>
</protein>
<dbReference type="GO" id="GO:0005524">
    <property type="term" value="F:ATP binding"/>
    <property type="evidence" value="ECO:0007669"/>
    <property type="project" value="UniProtKB-UniRule"/>
</dbReference>
<feature type="compositionally biased region" description="Basic and acidic residues" evidence="24">
    <location>
        <begin position="3007"/>
        <end position="3025"/>
    </location>
</feature>
<dbReference type="SMART" id="SM01381">
    <property type="entry name" value="7TM_GPCR_Srsx"/>
    <property type="match status" value="1"/>
</dbReference>
<feature type="coiled-coil region" evidence="23">
    <location>
        <begin position="332"/>
        <end position="378"/>
    </location>
</feature>
<evidence type="ECO:0000256" key="3">
    <source>
        <dbReference type="ARBA" id="ARBA00006856"/>
    </source>
</evidence>
<dbReference type="SMART" id="SM00544">
    <property type="entry name" value="MA3"/>
    <property type="match status" value="1"/>
</dbReference>
<feature type="domain" description="MI" evidence="30">
    <location>
        <begin position="925"/>
        <end position="1041"/>
    </location>
</feature>
<evidence type="ECO:0000256" key="17">
    <source>
        <dbReference type="ARBA" id="ARBA00023180"/>
    </source>
</evidence>
<evidence type="ECO:0000256" key="12">
    <source>
        <dbReference type="ARBA" id="ARBA00022840"/>
    </source>
</evidence>
<dbReference type="GO" id="GO:0005730">
    <property type="term" value="C:nucleolus"/>
    <property type="evidence" value="ECO:0007669"/>
    <property type="project" value="UniProtKB-SubCell"/>
</dbReference>
<feature type="region of interest" description="Disordered" evidence="24">
    <location>
        <begin position="3006"/>
        <end position="3025"/>
    </location>
</feature>
<evidence type="ECO:0000259" key="29">
    <source>
        <dbReference type="PROSITE" id="PS50268"/>
    </source>
</evidence>
<evidence type="ECO:0000256" key="18">
    <source>
        <dbReference type="ARBA" id="ARBA00023242"/>
    </source>
</evidence>
<feature type="compositionally biased region" description="Basic and acidic residues" evidence="24">
    <location>
        <begin position="474"/>
        <end position="488"/>
    </location>
</feature>
<dbReference type="GO" id="GO:1902533">
    <property type="term" value="P:positive regulation of intracellular signal transduction"/>
    <property type="evidence" value="ECO:0007669"/>
    <property type="project" value="UniProtKB-ARBA"/>
</dbReference>
<dbReference type="InterPro" id="IPR020635">
    <property type="entry name" value="Tyr_kinase_cat_dom"/>
</dbReference>
<comment type="similarity">
    <text evidence="3">Belongs to the CWC22 family.</text>
</comment>
<feature type="transmembrane region" description="Helical" evidence="25">
    <location>
        <begin position="180"/>
        <end position="206"/>
    </location>
</feature>
<feature type="transmembrane region" description="Helical" evidence="25">
    <location>
        <begin position="1945"/>
        <end position="1965"/>
    </location>
</feature>
<evidence type="ECO:0000256" key="10">
    <source>
        <dbReference type="ARBA" id="ARBA00022741"/>
    </source>
</evidence>
<organism evidence="31 32">
    <name type="scientific">Tenebrio molitor</name>
    <name type="common">Yellow mealworm beetle</name>
    <dbReference type="NCBI Taxonomy" id="7067"/>
    <lineage>
        <taxon>Eukaryota</taxon>
        <taxon>Metazoa</taxon>
        <taxon>Ecdysozoa</taxon>
        <taxon>Arthropoda</taxon>
        <taxon>Hexapoda</taxon>
        <taxon>Insecta</taxon>
        <taxon>Pterygota</taxon>
        <taxon>Neoptera</taxon>
        <taxon>Endopterygota</taxon>
        <taxon>Coleoptera</taxon>
        <taxon>Polyphaga</taxon>
        <taxon>Cucujiformia</taxon>
        <taxon>Tenebrionidae</taxon>
        <taxon>Tenebrio</taxon>
    </lineage>
</organism>
<feature type="compositionally biased region" description="Low complexity" evidence="24">
    <location>
        <begin position="2693"/>
        <end position="2711"/>
    </location>
</feature>
<keyword evidence="16" id="KW-0829">Tyrosine-protein kinase</keyword>
<keyword evidence="11" id="KW-0418">Kinase</keyword>
<feature type="region of interest" description="Disordered" evidence="24">
    <location>
        <begin position="2843"/>
        <end position="2869"/>
    </location>
</feature>
<keyword evidence="32" id="KW-1185">Reference proteome</keyword>
<feature type="transmembrane region" description="Helical" evidence="25">
    <location>
        <begin position="1872"/>
        <end position="1897"/>
    </location>
</feature>
<feature type="signal peptide" evidence="26">
    <location>
        <begin position="1"/>
        <end position="21"/>
    </location>
</feature>
<feature type="region of interest" description="Disordered" evidence="24">
    <location>
        <begin position="3037"/>
        <end position="3058"/>
    </location>
</feature>
<evidence type="ECO:0000256" key="16">
    <source>
        <dbReference type="ARBA" id="ARBA00023137"/>
    </source>
</evidence>
<feature type="transmembrane region" description="Helical" evidence="25">
    <location>
        <begin position="2015"/>
        <end position="2037"/>
    </location>
</feature>
<evidence type="ECO:0000256" key="13">
    <source>
        <dbReference type="ARBA" id="ARBA00022842"/>
    </source>
</evidence>
<feature type="transmembrane region" description="Helical" evidence="25">
    <location>
        <begin position="2068"/>
        <end position="2092"/>
    </location>
</feature>
<evidence type="ECO:0000256" key="23">
    <source>
        <dbReference type="SAM" id="Coils"/>
    </source>
</evidence>
<evidence type="ECO:0000259" key="27">
    <source>
        <dbReference type="PROSITE" id="PS50011"/>
    </source>
</evidence>
<comment type="similarity">
    <text evidence="4 22">Belongs to the G-protein coupled receptor 1 family.</text>
</comment>
<keyword evidence="17" id="KW-0325">Glycoprotein</keyword>
<dbReference type="PANTHER" id="PTHR18034">
    <property type="entry name" value="CELL CYCLE CONTROL PROTEIN CWF22-RELATED"/>
    <property type="match status" value="1"/>
</dbReference>
<dbReference type="GO" id="GO:0042274">
    <property type="term" value="P:ribosomal small subunit biogenesis"/>
    <property type="evidence" value="ECO:0007669"/>
    <property type="project" value="TreeGrafter"/>
</dbReference>
<dbReference type="Pfam" id="PF02847">
    <property type="entry name" value="MA3"/>
    <property type="match status" value="1"/>
</dbReference>
<keyword evidence="8" id="KW-0479">Metal-binding</keyword>
<dbReference type="PROSITE" id="PS51366">
    <property type="entry name" value="MI"/>
    <property type="match status" value="1"/>
</dbReference>
<dbReference type="Gene3D" id="2.60.40.60">
    <property type="entry name" value="Cadherins"/>
    <property type="match status" value="1"/>
</dbReference>
<sequence length="3319" mass="378047">MFYKNVVKALVLFVKILISYTQKTGYCESCNSTEECADHRYECRLPDNQHNETCFVSEETNALRCFCDSDESDSQSDISDDVDNLNNVSDDDVNQDEISDNSSNVSDKGITENDSNVDGNDSENTRVNLLPAIFHSWGGDSAGCVQLYNASEIMNMTEISVTDNIRNLEEEVNEMMKTQIAAGVFVFGMVIVASLTVTIFCIYTHVKDKFSPKRAPSGGRSHKNAEAGDVFLPFRPSTSTTLKVGKKPDVKKTRKQLRKEDRKNKKIRRNEYYTKRKKPGQFVLLTDQHRKNMEKDVQNDQQENKIKEKPKVDVKNKVQVLDRKVLTAEDFREKERKQQMKLQKEMNKQRKKQLLQANLEEDRNIKQLEKQLKLNKRKSKSIPTSFATDGLDYLLEACDLENMKSSALAEQQLTEVNDEFEEDLVLMTETGSKHANKVDKEKHSYSSEDDQSYDDSDGDSSEDETSLQSKKRSSKLERGDNKKQKISSEDLDDDLISEDGDEDDSQNNISDDDNLNDVSDESDSQNDISDDVDNLNDVSDDDNNQDEFSDNDDNLSNESITENDSNIEGNDLEDSNGEDENITQKKNDDGTWEDIYGRLRAKDGTIMTSKDQKYVPPAVRMKMETGMDKIRNEKLNRLKKQLKGLLNRLAESNMHSIAKQIEELYMNNSRNDMNNTITNLIVEALVSNIIAPERLLMEHVMLVAILHANVGTEVGAHFLQTVVKLFDEHCKTTNAENKMLDNVVIILAQLYNFKLFDSKLIYEILEKLTKNFEEKDVECILHMLRNVGFNLRKDNPMALKNLILSLQKQASGASDEMRDKVKFMLDVLLAIKNNNVTKIPNYDTSYSEHLKKIMKGFIRKGNYVTQLNISLEDLLKAEEKGKWWVVGSAWTGNNTENSSDDAKQTPNSFSQKLLQLAAKQRMNTDTRKNIFCIIMSAEDYLDAFEKLLHLSLKNQQEREIIHVTLHCCLQEKTYNPYYATLAQKFCEYDRKYQMTIKYSIWDKLKALKDHSATQISHLAKLLSHLFVEKGLPISTLKVVQFSELDKVTLRFIRQILLGILLHEDPDVCKEVFNKVGQSEKLKLFRESLRLFLHHFLLRNLNSQSISNEKKEMLQQRVKLVEKLLTGKESRCFATATFLALFQNLHVLGDIDSVEKPFTVTHNNLKCQLSDNTPPTMWLERYWKILESEPVGSKIIQAHGRDNEGGRVIYGLEPLQSLGSETPTEKLPFWIDPNTGIVYLNESLEGRAGQNIRLYVTASDGDLTAKFEVFADILKEQNQLSTPSFPGSKKNSLGPPGFPALPNFNQRPPPVPKNPPPSISNNPPPRPHFQQKSRSNASTLLRPIRIEDVKNELSEETTTTRRTTTEADLTTQNYTGNGSLYDQAVKSPPDLTVTVVPIISVCAVFLMVGIIAAVFRKKIHLGKPKGTKDDIRKPSSGGIVLHEDPPSGMQQWRGPTAFNNRYELWEREINRSQASHQISSPIKDADHWEFPRHRLKFFNILGEGAFGQVWKCEATDIDGKEGVSVVAVKTLKENANEKEKSDLLSELQVMKMLETHPNVVRLLGCCTDKEPIFLIMEYISRGKLQSYLRNSRAERYYNNMHGQSKSLTSRDLTSFVYQVAKGMEFLSANGIIHRDLAARNVLITEEHTCKVADFGFARDVIVSHVYERKSEGRLPIRWMAPESLYDNIFSVKSDVWSFGVLIWEVVTLGSTPYPGLSAAEVMKKVRDGYRLDKPEHCRRELYNIMYYCWDKDPKQRPSFTECVQLLEKLLMSETDYIELERFPDHSYYNMMSLSGEKLKDESGSGRPPKPLKELGKSNRNELKTSICRLLQQMKVDNVNGTFQGFDYGLLVPITNKPPEANSTENMIPTWVKILWTVTFAIMILVATGGNCIVIWIVIAHRRMRTVTNYFLVNLSTADLLLTTFNCIFNFSYMIQRHWPFGNSYCIVSNFIANATVAASVFTLTGISCDRYLAIVHPLHPRMSKKSSLITITFIWLASMTLAFPCLLYSTTITNKYQMIFLIITYVIPVTLMSLSYTIMGKELWGSRSIGEMTQRQIDSIRSKRKVVKMFILIVFIFAICWLPYHGYFLYVYYDTDIIFSKYTQHVYLAFYWFAMSNAMVNPLIYYWMNARFRQYFKTAICGWRECIFHKKCKGDDSSMNTERPSLVRSGFYGSRKSKKEQKFQMNGPENQNIEPPLHTTITKTNEDKTKTEQLKNTQKWVRSSFRNDMVQIGNFKRYSVVHFCVKKLTTMEESKKTSKIYSRHNDVKQEEKLLQPFAYVLQVPGKNIRSKLARAFNYWLNIPEDKLQAIENIIEMMHNASLLLDDIQDNSILRRGIPVAHSIYGVASTINAANYVLFIALEKVLELRHPEAVHVYTEQVLELHRGQGMEIYWRDSFICPTEEEYKQMTIRKTGGLFMLAIRLMQLFSTNKADYTKLTGVLGLFFQIRDDFLNLSSKDYQLHKSYCEDLTEGKFSFPIIHAVRSQPNDNQVMHILRQRTKDDEVKKYCVSLLEKYGSFDYTKKILAELKREAQDEVNKLGENSYMAEFHVLHVEPIPDSILKNHRPRSQLLDPLCIGCCLTFIRMRYHLLYQFLIQSKKSAELSWGNACRVRPQVLSQLLQPLHTANPRRCRSTDRSSVVEIFRYAMDNYATLMMDQAPPDLQSPGDDDKDLSRKQSLHTKGVSTSFGFKRRPTTAPSIASNSNAARRLANTDIIDRNGNGNSDTEPLTTNIAPTARSTPRLMPPKKEGIATRVNRFGFRQPQGNRLHKVSDLNNAPAELCNNNVAKVKSNQAKVKGVAVDSNKNRMAKPPQVKAEKFMLQSTQLPRPEPIRVIETKTAKTLANNSKKSAYHEDNSSKEGSLTEDSGVGSQVSADVVPGVERLNFSPTYGARRSFHKSRNLEIVRSGNSFDVRDLDDTSESCVPLPQLPSAFSTAADNSRGVYHNSGFVREKAREYQRQIETDNRRKISITSSEGFSDDYGDEEKTFRDKFKSEKTFIKPSPHRFLKCKPEVKDDSSPPSSDEHEWVHGGEAMADEVSFSMSSSDESKEKDEPPVAPSNVTNITSALHNLMNASLSNTSPKPDIKNMLLTIEDPKFAAVASNASLLLDDETSPVDSLLSCSESEEVLRWKTNKSSSNSKDINEKLTPPSPGTPTNASNSLSLSEGKDDFLIDDEIADQPALVFEDTLIANNETTYSMSQNNSESTATMVDSTPKPKRRNFLVVEGSPLSLRKKKAFHSRTGSLDTLSPCESIASDDLMMDYEYSQSSGVEDLDKNESQNHGFLSLDETVIRKADAETGGEILRDWSILLGNYTGDKSLKR</sequence>
<dbReference type="Gene3D" id="1.10.600.10">
    <property type="entry name" value="Farnesyl Diphosphate Synthase"/>
    <property type="match status" value="1"/>
</dbReference>
<keyword evidence="20" id="KW-0106">Calcium</keyword>
<reference evidence="31" key="2">
    <citation type="submission" date="2021-08" db="EMBL/GenBank/DDBJ databases">
        <authorList>
            <person name="Eriksson T."/>
        </authorList>
    </citation>
    <scope>NUCLEOTIDE SEQUENCE</scope>
    <source>
        <strain evidence="31">Stoneville</strain>
        <tissue evidence="31">Whole head</tissue>
    </source>
</reference>
<feature type="transmembrane region" description="Helical" evidence="25">
    <location>
        <begin position="1986"/>
        <end position="2009"/>
    </location>
</feature>
<dbReference type="PROSITE" id="PS00107">
    <property type="entry name" value="PROTEIN_KINASE_ATP"/>
    <property type="match status" value="1"/>
</dbReference>
<evidence type="ECO:0000256" key="5">
    <source>
        <dbReference type="ARBA" id="ARBA00011902"/>
    </source>
</evidence>
<evidence type="ECO:0000256" key="22">
    <source>
        <dbReference type="RuleBase" id="RU000688"/>
    </source>
</evidence>
<dbReference type="SFLD" id="SFLDG01017">
    <property type="entry name" value="Polyprenyl_Transferase_Like"/>
    <property type="match status" value="1"/>
</dbReference>
<evidence type="ECO:0000256" key="6">
    <source>
        <dbReference type="ARBA" id="ARBA00022679"/>
    </source>
</evidence>
<dbReference type="GO" id="GO:0016020">
    <property type="term" value="C:membrane"/>
    <property type="evidence" value="ECO:0007669"/>
    <property type="project" value="UniProtKB-SubCell"/>
</dbReference>
<evidence type="ECO:0000259" key="30">
    <source>
        <dbReference type="PROSITE" id="PS51366"/>
    </source>
</evidence>